<feature type="compositionally biased region" description="Low complexity" evidence="3">
    <location>
        <begin position="1144"/>
        <end position="1153"/>
    </location>
</feature>
<dbReference type="InterPro" id="IPR001660">
    <property type="entry name" value="SAM"/>
</dbReference>
<reference evidence="6" key="1">
    <citation type="journal article" date="2023" name="G3 (Bethesda)">
        <title>A reference genome for the long-term kleptoplast-retaining sea slug Elysia crispata morphotype clarki.</title>
        <authorList>
            <person name="Eastman K.E."/>
            <person name="Pendleton A.L."/>
            <person name="Shaikh M.A."/>
            <person name="Suttiyut T."/>
            <person name="Ogas R."/>
            <person name="Tomko P."/>
            <person name="Gavelis G."/>
            <person name="Widhalm J.R."/>
            <person name="Wisecaver J.H."/>
        </authorList>
    </citation>
    <scope>NUCLEOTIDE SEQUENCE</scope>
    <source>
        <strain evidence="6">ECLA1</strain>
    </source>
</reference>
<gene>
    <name evidence="6" type="ORF">RRG08_023123</name>
</gene>
<feature type="region of interest" description="Disordered" evidence="3">
    <location>
        <begin position="429"/>
        <end position="479"/>
    </location>
</feature>
<dbReference type="InterPro" id="IPR058666">
    <property type="entry name" value="SASH1/NUB1_homeodomain"/>
</dbReference>
<feature type="compositionally biased region" description="Polar residues" evidence="3">
    <location>
        <begin position="1344"/>
        <end position="1362"/>
    </location>
</feature>
<feature type="compositionally biased region" description="Pro residues" evidence="3">
    <location>
        <begin position="1297"/>
        <end position="1309"/>
    </location>
</feature>
<feature type="domain" description="SH3" evidence="4">
    <location>
        <begin position="602"/>
        <end position="663"/>
    </location>
</feature>
<feature type="compositionally biased region" description="Polar residues" evidence="3">
    <location>
        <begin position="496"/>
        <end position="516"/>
    </location>
</feature>
<feature type="region of interest" description="Disordered" evidence="3">
    <location>
        <begin position="931"/>
        <end position="987"/>
    </location>
</feature>
<feature type="compositionally biased region" description="Basic residues" evidence="3">
    <location>
        <begin position="269"/>
        <end position="278"/>
    </location>
</feature>
<evidence type="ECO:0000256" key="2">
    <source>
        <dbReference type="PROSITE-ProRule" id="PRU00192"/>
    </source>
</evidence>
<dbReference type="Pfam" id="PF07653">
    <property type="entry name" value="SH3_2"/>
    <property type="match status" value="1"/>
</dbReference>
<organism evidence="6 7">
    <name type="scientific">Elysia crispata</name>
    <name type="common">lettuce slug</name>
    <dbReference type="NCBI Taxonomy" id="231223"/>
    <lineage>
        <taxon>Eukaryota</taxon>
        <taxon>Metazoa</taxon>
        <taxon>Spiralia</taxon>
        <taxon>Lophotrochozoa</taxon>
        <taxon>Mollusca</taxon>
        <taxon>Gastropoda</taxon>
        <taxon>Heterobranchia</taxon>
        <taxon>Euthyneura</taxon>
        <taxon>Panpulmonata</taxon>
        <taxon>Sacoglossa</taxon>
        <taxon>Placobranchoidea</taxon>
        <taxon>Plakobranchidae</taxon>
        <taxon>Elysia</taxon>
    </lineage>
</organism>
<feature type="compositionally biased region" description="Low complexity" evidence="3">
    <location>
        <begin position="931"/>
        <end position="947"/>
    </location>
</feature>
<dbReference type="SUPFAM" id="SSF47769">
    <property type="entry name" value="SAM/Pointed domain"/>
    <property type="match status" value="1"/>
</dbReference>
<evidence type="ECO:0000259" key="4">
    <source>
        <dbReference type="PROSITE" id="PS50002"/>
    </source>
</evidence>
<evidence type="ECO:0000313" key="7">
    <source>
        <dbReference type="Proteomes" id="UP001283361"/>
    </source>
</evidence>
<dbReference type="Pfam" id="PF00536">
    <property type="entry name" value="SAM_1"/>
    <property type="match status" value="1"/>
</dbReference>
<evidence type="ECO:0008006" key="8">
    <source>
        <dbReference type="Google" id="ProtNLM"/>
    </source>
</evidence>
<accession>A0AAE1CJC8</accession>
<dbReference type="SUPFAM" id="SSF50044">
    <property type="entry name" value="SH3-domain"/>
    <property type="match status" value="1"/>
</dbReference>
<dbReference type="InterPro" id="IPR051725">
    <property type="entry name" value="SAM-SH3_domain_protein"/>
</dbReference>
<dbReference type="PANTHER" id="PTHR12301:SF10">
    <property type="match status" value="1"/>
</dbReference>
<comment type="caution">
    <text evidence="6">The sequence shown here is derived from an EMBL/GenBank/DDBJ whole genome shotgun (WGS) entry which is preliminary data.</text>
</comment>
<feature type="region of interest" description="Disordered" evidence="3">
    <location>
        <begin position="491"/>
        <end position="601"/>
    </location>
</feature>
<dbReference type="PANTHER" id="PTHR12301">
    <property type="entry name" value="SAM-DOMAIN, SH3 AND NUCLEAR LOCALIZATION SIGNALS PROTEIN RELATED"/>
    <property type="match status" value="1"/>
</dbReference>
<feature type="compositionally biased region" description="Polar residues" evidence="3">
    <location>
        <begin position="779"/>
        <end position="800"/>
    </location>
</feature>
<evidence type="ECO:0000256" key="3">
    <source>
        <dbReference type="SAM" id="MobiDB-lite"/>
    </source>
</evidence>
<dbReference type="SMART" id="SM00454">
    <property type="entry name" value="SAM"/>
    <property type="match status" value="1"/>
</dbReference>
<dbReference type="Gene3D" id="2.30.30.40">
    <property type="entry name" value="SH3 Domains"/>
    <property type="match status" value="1"/>
</dbReference>
<feature type="compositionally biased region" description="Basic residues" evidence="3">
    <location>
        <begin position="88"/>
        <end position="101"/>
    </location>
</feature>
<feature type="compositionally biased region" description="Polar residues" evidence="3">
    <location>
        <begin position="745"/>
        <end position="767"/>
    </location>
</feature>
<feature type="compositionally biased region" description="Pro residues" evidence="3">
    <location>
        <begin position="107"/>
        <end position="120"/>
    </location>
</feature>
<protein>
    <recommendedName>
        <fullName evidence="8">SH3 domain-containing protein</fullName>
    </recommendedName>
</protein>
<feature type="region of interest" description="Disordered" evidence="3">
    <location>
        <begin position="1144"/>
        <end position="1171"/>
    </location>
</feature>
<dbReference type="EMBL" id="JAWDGP010008026">
    <property type="protein sequence ID" value="KAK3696929.1"/>
    <property type="molecule type" value="Genomic_DNA"/>
</dbReference>
<dbReference type="Proteomes" id="UP001283361">
    <property type="component" value="Unassembled WGS sequence"/>
</dbReference>
<feature type="region of interest" description="Disordered" evidence="3">
    <location>
        <begin position="1549"/>
        <end position="1586"/>
    </location>
</feature>
<name>A0AAE1CJC8_9GAST</name>
<dbReference type="Gene3D" id="1.10.150.50">
    <property type="entry name" value="Transcription Factor, Ets-1"/>
    <property type="match status" value="1"/>
</dbReference>
<dbReference type="InterPro" id="IPR001452">
    <property type="entry name" value="SH3_domain"/>
</dbReference>
<evidence type="ECO:0000259" key="5">
    <source>
        <dbReference type="PROSITE" id="PS50105"/>
    </source>
</evidence>
<feature type="compositionally biased region" description="Polar residues" evidence="3">
    <location>
        <begin position="1475"/>
        <end position="1486"/>
    </location>
</feature>
<dbReference type="PROSITE" id="PS50105">
    <property type="entry name" value="SAM_DOMAIN"/>
    <property type="match status" value="1"/>
</dbReference>
<feature type="region of interest" description="Disordered" evidence="3">
    <location>
        <begin position="1475"/>
        <end position="1506"/>
    </location>
</feature>
<sequence>MQACGSSLTALAIRFAEELRTHFVDVMERLEELWMIARNNEAMYTQSLCGNSPTRLPYGGGGGGGSHSMHYGYPGPSQHQFYPPIHPPHLHPGHPHLHHNHPGSPRGQPPPLPTCPPPPTMSGTYMSRYPSVQSHLDGTQVRTDQFGQPTYVTMDGGVCCMFPRKVVKDPSGSEEKKKSGSVLGRFLRNIPFRRSNRKGTYKQHQGDLNAYEISMSDEDRVALMVLVKEGKISTQTALAVVQKFEEEKRKAGGGGPAYDGKENDTPSKKSGKKKKGSKPPKSQSTFSADDPHGASLDPQRPLGPGSPPCEHQLYRQRRVHSLGQLDLQAQSQCQGQSQMSAQQQRDLHLERIGLTRAISCTTACGPPGYQINLVQSDPNKPLRFYSPGHHHYPHPHLQHQSSLQYPHQHLPHHHHHHKVDSLRERLTSKMPNAVPKTSSKTSLISSGSDQSMECSGMGGNMMGHPALISPRSQHTATPMPLRSLDPLLAARLGDGNSANNSNSTVSMSSDNNSPATSRKKSLQDSRVKNHRSASCSTGDDGISSDDNENGSRKLQTFGGSKVKPGFDSKQKGFKPRDTKISRPPLLKQQSAPVGNTQGNKGPYLGQAKSLVDYSPGPNDMDFVSLKKGEIIHIMNLAESGVWWGTVNGRQGKVRFEHVEVVIDPDKAAGSGDKDGPSKSVSDLLHKIGLGHLTGLFMLNGYDDLDIFSELDDHDLSTLHITDPDQRSKLLSAAQVLGDWHEKSGPQASNLITAMDSPSSRAGNSSCDSGCYAGSDGQRQHPSATATPTINQNSSIQGGNSHHQHHGPCRACGKPKQNSRKLSAPAATGNPQFTSSMVPISPSALAGLPYYPTGQYPTMGAHGNPPHRGQRHVGYSPYVPGHYPGQPYYPSSQPLGYPSSVAGVYPYGGPHSQIFKPGQSSMPASRTLTDMSVTAESVNSSSSATTPTQGGASIAATSNTASVSKSSTAKPLQTSSSTGPGDRASLTEEDKEIIAITYGKSAAPTTGRLATPLKSSSSLSQPVYRLDQTGSGLPASSNITICTMCVPGTSPGYSSQYGPRLDGISMFDNPSNSSSMSSLTYSCAQCAAAYASCPECFPPSSHHYYYNTTSPSVSNYYRHYYVNTSVGVVPGNSIGNYTLSSNSSSTTGTMVNNSGAGGVGSVRSDSKSSKMSLSSTCTQTTCLSPDHDDSAGTPVGAGGMNTFVGAGLTPESSMSVNHKPAGHYAPGSGHYGPATQQPLILHPAYAPGPGRVTTPLDRATPKLQPPGPTLALADPRSNSSGGLLTLQEHAKPPASSSPAPPQEQAPPPPEWIGQSDGSGEGPGMARLYTRGKSQTPEGSDKSVESDSASNINSRDNKVKSPTRSLMPLVSTKLSAERINLTETPYSSAMGHCGIPPLLVQRYSEELRQETDVMALVLEQLRERQLRSLGRPCIQNEQLSQSCRTACDLQISSVQDFLISIGLPMYFIPLTAAAVTSSTKPTSGKTNNAGAVSSPSPARSASKQSNQTVTLERLLSMSEAELEQATGADARHLRRIVHALGWVQLKLGATGGAQGSSSGTAEQGETAGAAGKTVGSGKPKSGTVTDKV</sequence>
<keyword evidence="7" id="KW-1185">Reference proteome</keyword>
<dbReference type="InterPro" id="IPR013761">
    <property type="entry name" value="SAM/pointed_sf"/>
</dbReference>
<dbReference type="SMART" id="SM00326">
    <property type="entry name" value="SH3"/>
    <property type="match status" value="1"/>
</dbReference>
<feature type="compositionally biased region" description="Low complexity" evidence="3">
    <location>
        <begin position="1553"/>
        <end position="1569"/>
    </location>
</feature>
<evidence type="ECO:0000313" key="6">
    <source>
        <dbReference type="EMBL" id="KAK3696929.1"/>
    </source>
</evidence>
<feature type="region of interest" description="Disordered" evidence="3">
    <location>
        <begin position="82"/>
        <end position="128"/>
    </location>
</feature>
<feature type="compositionally biased region" description="Basic and acidic residues" evidence="3">
    <location>
        <begin position="564"/>
        <end position="580"/>
    </location>
</feature>
<proteinExistence type="predicted"/>
<evidence type="ECO:0000256" key="1">
    <source>
        <dbReference type="ARBA" id="ARBA00022443"/>
    </source>
</evidence>
<keyword evidence="1 2" id="KW-0728">SH3 domain</keyword>
<dbReference type="PROSITE" id="PS50002">
    <property type="entry name" value="SH3"/>
    <property type="match status" value="1"/>
</dbReference>
<feature type="compositionally biased region" description="Low complexity" evidence="3">
    <location>
        <begin position="436"/>
        <end position="448"/>
    </location>
</feature>
<feature type="compositionally biased region" description="Low complexity" evidence="3">
    <location>
        <begin position="1487"/>
        <end position="1503"/>
    </location>
</feature>
<feature type="compositionally biased region" description="Polar residues" evidence="3">
    <location>
        <begin position="948"/>
        <end position="978"/>
    </location>
</feature>
<feature type="region of interest" description="Disordered" evidence="3">
    <location>
        <begin position="1210"/>
        <end position="1364"/>
    </location>
</feature>
<feature type="region of interest" description="Disordered" evidence="3">
    <location>
        <begin position="247"/>
        <end position="311"/>
    </location>
</feature>
<dbReference type="InterPro" id="IPR036028">
    <property type="entry name" value="SH3-like_dom_sf"/>
</dbReference>
<dbReference type="Pfam" id="PF26285">
    <property type="entry name" value="SASH1_Homeodomain"/>
    <property type="match status" value="1"/>
</dbReference>
<feature type="domain" description="SAM" evidence="5">
    <location>
        <begin position="675"/>
        <end position="739"/>
    </location>
</feature>
<feature type="region of interest" description="Disordered" evidence="3">
    <location>
        <begin position="741"/>
        <end position="834"/>
    </location>
</feature>
<feature type="compositionally biased region" description="Polar residues" evidence="3">
    <location>
        <begin position="587"/>
        <end position="599"/>
    </location>
</feature>